<dbReference type="Proteomes" id="UP000323188">
    <property type="component" value="Unassembled WGS sequence"/>
</dbReference>
<reference evidence="2 4" key="1">
    <citation type="submission" date="2019-09" db="EMBL/GenBank/DDBJ databases">
        <authorList>
            <person name="Khan S.A."/>
            <person name="Jeon C.O."/>
            <person name="Chun B.H."/>
            <person name="Jeong S.E."/>
        </authorList>
    </citation>
    <scope>NUCLEOTIDE SEQUENCE [LARGE SCALE GENOMIC DNA]</scope>
    <source>
        <strain evidence="2 4">KCTC 42508</strain>
    </source>
</reference>
<feature type="signal peptide" evidence="1">
    <location>
        <begin position="1"/>
        <end position="19"/>
    </location>
</feature>
<gene>
    <name evidence="2" type="ORF">F0361_08180</name>
    <name evidence="3" type="ORF">V1H85_04335</name>
</gene>
<evidence type="ECO:0000313" key="4">
    <source>
        <dbReference type="Proteomes" id="UP000323188"/>
    </source>
</evidence>
<sequence length="125" mass="14039">MKHLVSFLTLFLVSFGVFGQTESADVKVGDIFTIQKSTNLPFDHIHFPRANFIIKRGGVANYKSLDDVKVKVVKVMEDDMVQLTAVDGKKFFNSYKFVKADMAKALEAGELEYLDLRSKTTVANN</sequence>
<reference evidence="3 5" key="2">
    <citation type="submission" date="2024-01" db="EMBL/GenBank/DDBJ databases">
        <title>Maribacter spp. originated from different algae showed divergent polysaccharides utilization ability.</title>
        <authorList>
            <person name="Wang H."/>
            <person name="Wu Y."/>
        </authorList>
    </citation>
    <scope>NUCLEOTIDE SEQUENCE [LARGE SCALE GENOMIC DNA]</scope>
    <source>
        <strain evidence="3 5">KPT27_14</strain>
    </source>
</reference>
<dbReference type="EMBL" id="JAZDDF010000001">
    <property type="protein sequence ID" value="MEE1971659.1"/>
    <property type="molecule type" value="Genomic_DNA"/>
</dbReference>
<dbReference type="RefSeq" id="WP_138256931.1">
    <property type="nucleotide sequence ID" value="NZ_JAZDDF010000001.1"/>
</dbReference>
<proteinExistence type="predicted"/>
<evidence type="ECO:0000256" key="1">
    <source>
        <dbReference type="SAM" id="SignalP"/>
    </source>
</evidence>
<organism evidence="2 4">
    <name type="scientific">Maribacter flavus</name>
    <dbReference type="NCBI Taxonomy" id="1658664"/>
    <lineage>
        <taxon>Bacteria</taxon>
        <taxon>Pseudomonadati</taxon>
        <taxon>Bacteroidota</taxon>
        <taxon>Flavobacteriia</taxon>
        <taxon>Flavobacteriales</taxon>
        <taxon>Flavobacteriaceae</taxon>
        <taxon>Maribacter</taxon>
    </lineage>
</organism>
<feature type="chain" id="PRO_5022969697" description="Dihydroorotase" evidence="1">
    <location>
        <begin position="20"/>
        <end position="125"/>
    </location>
</feature>
<keyword evidence="1" id="KW-0732">Signal</keyword>
<dbReference type="Proteomes" id="UP001343698">
    <property type="component" value="Unassembled WGS sequence"/>
</dbReference>
<evidence type="ECO:0000313" key="2">
    <source>
        <dbReference type="EMBL" id="KAA2219562.1"/>
    </source>
</evidence>
<keyword evidence="5" id="KW-1185">Reference proteome</keyword>
<dbReference type="AlphaFoldDB" id="A0A5B2TZ38"/>
<accession>A0A5B2TZ38</accession>
<evidence type="ECO:0000313" key="5">
    <source>
        <dbReference type="Proteomes" id="UP001343698"/>
    </source>
</evidence>
<name>A0A5B2TZ38_9FLAO</name>
<dbReference type="EMBL" id="VUOE01000001">
    <property type="protein sequence ID" value="KAA2219562.1"/>
    <property type="molecule type" value="Genomic_DNA"/>
</dbReference>
<comment type="caution">
    <text evidence="2">The sequence shown here is derived from an EMBL/GenBank/DDBJ whole genome shotgun (WGS) entry which is preliminary data.</text>
</comment>
<evidence type="ECO:0000313" key="3">
    <source>
        <dbReference type="EMBL" id="MEE1971659.1"/>
    </source>
</evidence>
<protein>
    <recommendedName>
        <fullName evidence="6">Dihydroorotase</fullName>
    </recommendedName>
</protein>
<evidence type="ECO:0008006" key="6">
    <source>
        <dbReference type="Google" id="ProtNLM"/>
    </source>
</evidence>